<dbReference type="Pfam" id="PF00497">
    <property type="entry name" value="SBP_bac_3"/>
    <property type="match status" value="1"/>
</dbReference>
<feature type="chain" id="PRO_5041215463" evidence="2">
    <location>
        <begin position="27"/>
        <end position="256"/>
    </location>
</feature>
<dbReference type="AlphaFoldDB" id="A0AA52EJB8"/>
<evidence type="ECO:0000256" key="2">
    <source>
        <dbReference type="SAM" id="SignalP"/>
    </source>
</evidence>
<dbReference type="RefSeq" id="WP_310799715.1">
    <property type="nucleotide sequence ID" value="NZ_CP123872.1"/>
</dbReference>
<evidence type="ECO:0000256" key="1">
    <source>
        <dbReference type="ARBA" id="ARBA00022729"/>
    </source>
</evidence>
<dbReference type="EMBL" id="CP123872">
    <property type="protein sequence ID" value="WND03850.1"/>
    <property type="molecule type" value="Genomic_DNA"/>
</dbReference>
<evidence type="ECO:0000313" key="4">
    <source>
        <dbReference type="EMBL" id="WND03850.1"/>
    </source>
</evidence>
<reference evidence="4" key="1">
    <citation type="submission" date="2023-04" db="EMBL/GenBank/DDBJ databases">
        <title>Complete genome sequence of Temperatibacter marinus.</title>
        <authorList>
            <person name="Rong J.-C."/>
            <person name="Yi M.-L."/>
            <person name="Zhao Q."/>
        </authorList>
    </citation>
    <scope>NUCLEOTIDE SEQUENCE</scope>
    <source>
        <strain evidence="4">NBRC 110045</strain>
    </source>
</reference>
<proteinExistence type="predicted"/>
<dbReference type="InterPro" id="IPR001638">
    <property type="entry name" value="Solute-binding_3/MltF_N"/>
</dbReference>
<sequence>MVKRSYPFLLFSVYVLSLFSDQDALAYEDKDVIKVGITAQVKPYVIDNDKAKGLDLELLNAIFSEMAYSTQYYSIPYRRQATVMNNRNIDAIAVWLFDDLDCFVSEPYRMWYNILVSLDRGLETDVQSLSDLKEGDIAAFYRANETILGFKETPLAKFSLLKFAPNAKLALRMLRANRMRAYIGDIYGISYYQKNDQDSQKSVKLKNLYQFKPNPQYLCFRDENLRDRFNQVTKKLRATNILEDIETKYGKDLLLQ</sequence>
<keyword evidence="5" id="KW-1185">Reference proteome</keyword>
<feature type="domain" description="Solute-binding protein family 3/N-terminal" evidence="3">
    <location>
        <begin position="33"/>
        <end position="251"/>
    </location>
</feature>
<evidence type="ECO:0000259" key="3">
    <source>
        <dbReference type="Pfam" id="PF00497"/>
    </source>
</evidence>
<dbReference type="Proteomes" id="UP001268683">
    <property type="component" value="Chromosome"/>
</dbReference>
<organism evidence="4 5">
    <name type="scientific">Temperatibacter marinus</name>
    <dbReference type="NCBI Taxonomy" id="1456591"/>
    <lineage>
        <taxon>Bacteria</taxon>
        <taxon>Pseudomonadati</taxon>
        <taxon>Pseudomonadota</taxon>
        <taxon>Alphaproteobacteria</taxon>
        <taxon>Kordiimonadales</taxon>
        <taxon>Temperatibacteraceae</taxon>
        <taxon>Temperatibacter</taxon>
    </lineage>
</organism>
<accession>A0AA52EJB8</accession>
<feature type="signal peptide" evidence="2">
    <location>
        <begin position="1"/>
        <end position="26"/>
    </location>
</feature>
<protein>
    <submittedName>
        <fullName evidence="4">Transporter substrate-binding domain-containing protein</fullName>
    </submittedName>
</protein>
<gene>
    <name evidence="4" type="ORF">QGN29_05625</name>
</gene>
<evidence type="ECO:0000313" key="5">
    <source>
        <dbReference type="Proteomes" id="UP001268683"/>
    </source>
</evidence>
<dbReference type="SUPFAM" id="SSF53850">
    <property type="entry name" value="Periplasmic binding protein-like II"/>
    <property type="match status" value="1"/>
</dbReference>
<keyword evidence="1 2" id="KW-0732">Signal</keyword>
<dbReference type="KEGG" id="tmk:QGN29_05625"/>
<dbReference type="Gene3D" id="3.40.190.10">
    <property type="entry name" value="Periplasmic binding protein-like II"/>
    <property type="match status" value="2"/>
</dbReference>
<name>A0AA52EJB8_9PROT</name>
<dbReference type="PANTHER" id="PTHR35936:SF19">
    <property type="entry name" value="AMINO-ACID-BINDING PROTEIN YXEM-RELATED"/>
    <property type="match status" value="1"/>
</dbReference>
<dbReference type="PANTHER" id="PTHR35936">
    <property type="entry name" value="MEMBRANE-BOUND LYTIC MUREIN TRANSGLYCOSYLASE F"/>
    <property type="match status" value="1"/>
</dbReference>